<dbReference type="EMBL" id="JADIIN010000083">
    <property type="protein sequence ID" value="MBF4469730.1"/>
    <property type="molecule type" value="Genomic_DNA"/>
</dbReference>
<reference evidence="2" key="1">
    <citation type="submission" date="2020-10" db="EMBL/GenBank/DDBJ databases">
        <title>Dehalococcoides mccartyi of a TCE/Cr reducing biochatode.</title>
        <authorList>
            <person name="Matturro B."/>
        </authorList>
    </citation>
    <scope>NUCLEOTIDE SEQUENCE</scope>
    <source>
        <strain evidence="2">Bin4</strain>
    </source>
</reference>
<dbReference type="Pfam" id="PF01850">
    <property type="entry name" value="PIN"/>
    <property type="match status" value="1"/>
</dbReference>
<sequence length="138" mass="15958">MNKKVFIDANYIISLIVNNDKWHKAATEIFDYVDKKEKITCMSVINESITLINKKIGLNASAKAYEIILDNFIILEENIDLYTESMNILIKYHKLSLTDSIIVELMKKNDIIEIISFDSDFDKVDGIIRTHNKNSILE</sequence>
<evidence type="ECO:0000313" key="3">
    <source>
        <dbReference type="Proteomes" id="UP000658733"/>
    </source>
</evidence>
<dbReference type="AlphaFoldDB" id="A0A843ASR0"/>
<dbReference type="RefSeq" id="WP_042703539.1">
    <property type="nucleotide sequence ID" value="NZ_JADIIN010000083.1"/>
</dbReference>
<dbReference type="Proteomes" id="UP000658733">
    <property type="component" value="Unassembled WGS sequence"/>
</dbReference>
<dbReference type="GO" id="GO:0016075">
    <property type="term" value="P:rRNA catabolic process"/>
    <property type="evidence" value="ECO:0007669"/>
    <property type="project" value="TreeGrafter"/>
</dbReference>
<dbReference type="CDD" id="cd09854">
    <property type="entry name" value="PIN_VapC-like"/>
    <property type="match status" value="1"/>
</dbReference>
<protein>
    <submittedName>
        <fullName evidence="2">Type II toxin-antitoxin system VapC family toxin</fullName>
    </submittedName>
</protein>
<accession>A0A843ASR0</accession>
<comment type="caution">
    <text evidence="2">The sequence shown here is derived from an EMBL/GenBank/DDBJ whole genome shotgun (WGS) entry which is preliminary data.</text>
</comment>
<dbReference type="PANTHER" id="PTHR42188:SF1">
    <property type="entry name" value="23S RRNA-SPECIFIC ENDONUCLEASE VAPC20"/>
    <property type="match status" value="1"/>
</dbReference>
<dbReference type="InterPro" id="IPR039018">
    <property type="entry name" value="VapC20-like"/>
</dbReference>
<dbReference type="SUPFAM" id="SSF88723">
    <property type="entry name" value="PIN domain-like"/>
    <property type="match status" value="1"/>
</dbReference>
<evidence type="ECO:0000259" key="1">
    <source>
        <dbReference type="SMART" id="SM00670"/>
    </source>
</evidence>
<dbReference type="SMART" id="SM00670">
    <property type="entry name" value="PINc"/>
    <property type="match status" value="1"/>
</dbReference>
<dbReference type="GO" id="GO:0004521">
    <property type="term" value="F:RNA endonuclease activity"/>
    <property type="evidence" value="ECO:0007669"/>
    <property type="project" value="InterPro"/>
</dbReference>
<name>A0A843ASR0_METAZ</name>
<dbReference type="PANTHER" id="PTHR42188">
    <property type="entry name" value="23S RRNA-SPECIFIC ENDONUCLEASE VAPC20"/>
    <property type="match status" value="1"/>
</dbReference>
<dbReference type="Gene3D" id="3.40.50.1010">
    <property type="entry name" value="5'-nuclease"/>
    <property type="match status" value="1"/>
</dbReference>
<feature type="domain" description="PIN" evidence="1">
    <location>
        <begin position="3"/>
        <end position="123"/>
    </location>
</feature>
<dbReference type="InterPro" id="IPR029060">
    <property type="entry name" value="PIN-like_dom_sf"/>
</dbReference>
<dbReference type="InterPro" id="IPR002716">
    <property type="entry name" value="PIN_dom"/>
</dbReference>
<organism evidence="2 3">
    <name type="scientific">Methanobrevibacter arboriphilus</name>
    <dbReference type="NCBI Taxonomy" id="39441"/>
    <lineage>
        <taxon>Archaea</taxon>
        <taxon>Methanobacteriati</taxon>
        <taxon>Methanobacteriota</taxon>
        <taxon>Methanomada group</taxon>
        <taxon>Methanobacteria</taxon>
        <taxon>Methanobacteriales</taxon>
        <taxon>Methanobacteriaceae</taxon>
        <taxon>Methanobrevibacter</taxon>
    </lineage>
</organism>
<evidence type="ECO:0000313" key="2">
    <source>
        <dbReference type="EMBL" id="MBF4469730.1"/>
    </source>
</evidence>
<gene>
    <name evidence="2" type="ORF">ISP01_10025</name>
</gene>
<proteinExistence type="predicted"/>